<reference evidence="1 2" key="1">
    <citation type="submission" date="2019-03" db="EMBL/GenBank/DDBJ databases">
        <title>Draft genome sequences of novel Actinobacteria.</title>
        <authorList>
            <person name="Sahin N."/>
            <person name="Ay H."/>
            <person name="Saygin H."/>
        </authorList>
    </citation>
    <scope>NUCLEOTIDE SEQUENCE [LARGE SCALE GENOMIC DNA]</scope>
    <source>
        <strain evidence="1 2">KC712</strain>
    </source>
</reference>
<dbReference type="InterPro" id="IPR027417">
    <property type="entry name" value="P-loop_NTPase"/>
</dbReference>
<dbReference type="Gene3D" id="3.40.50.300">
    <property type="entry name" value="P-loop containing nucleotide triphosphate hydrolases"/>
    <property type="match status" value="1"/>
</dbReference>
<keyword evidence="2" id="KW-1185">Reference proteome</keyword>
<evidence type="ECO:0000313" key="1">
    <source>
        <dbReference type="EMBL" id="TDD23134.1"/>
    </source>
</evidence>
<dbReference type="OrthoDB" id="3199600at2"/>
<dbReference type="Pfam" id="PF13671">
    <property type="entry name" value="AAA_33"/>
    <property type="match status" value="1"/>
</dbReference>
<accession>A0A4R4WZ31</accession>
<name>A0A4R4WZ31_9ACTN</name>
<organism evidence="1 2">
    <name type="scientific">Nonomuraea diastatica</name>
    <dbReference type="NCBI Taxonomy" id="1848329"/>
    <lineage>
        <taxon>Bacteria</taxon>
        <taxon>Bacillati</taxon>
        <taxon>Actinomycetota</taxon>
        <taxon>Actinomycetes</taxon>
        <taxon>Streptosporangiales</taxon>
        <taxon>Streptosporangiaceae</taxon>
        <taxon>Nonomuraea</taxon>
    </lineage>
</organism>
<protein>
    <submittedName>
        <fullName evidence="1">Uncharacterized protein</fullName>
    </submittedName>
</protein>
<sequence>MPGELLVLMFGQQATGKTTTARALARQLDLPLHASHDLRAAMGFASGELYRQEMRDEVYERLLRGVTESGAVLDASFLRSAYRAAAYRVAEHSRLVAVVVECQAQVSDIAFRTRRRLGVPGPENQGDRMLYYRLRSAETDPLRQDGAIEHLRFDTSANTVTVVRSTSPATKCVERVLRSLSLLSGPGG</sequence>
<dbReference type="AlphaFoldDB" id="A0A4R4WZ31"/>
<proteinExistence type="predicted"/>
<dbReference type="EMBL" id="SMKP01000020">
    <property type="protein sequence ID" value="TDD23134.1"/>
    <property type="molecule type" value="Genomic_DNA"/>
</dbReference>
<evidence type="ECO:0000313" key="2">
    <source>
        <dbReference type="Proteomes" id="UP000294543"/>
    </source>
</evidence>
<dbReference type="RefSeq" id="WP_132507034.1">
    <property type="nucleotide sequence ID" value="NZ_SMKP01000020.1"/>
</dbReference>
<gene>
    <name evidence="1" type="ORF">E1294_09885</name>
</gene>
<comment type="caution">
    <text evidence="1">The sequence shown here is derived from an EMBL/GenBank/DDBJ whole genome shotgun (WGS) entry which is preliminary data.</text>
</comment>
<dbReference type="SUPFAM" id="SSF52540">
    <property type="entry name" value="P-loop containing nucleoside triphosphate hydrolases"/>
    <property type="match status" value="1"/>
</dbReference>
<dbReference type="Proteomes" id="UP000294543">
    <property type="component" value="Unassembled WGS sequence"/>
</dbReference>